<name>A0AAW5DT43_9BACI</name>
<dbReference type="Pfam" id="PF01192">
    <property type="entry name" value="RNA_pol_Rpb6"/>
    <property type="match status" value="1"/>
</dbReference>
<reference evidence="11" key="1">
    <citation type="submission" date="2022-02" db="EMBL/GenBank/DDBJ databases">
        <title>Fredinandcohnia quinoae sp. nov. isolated from Chenopodium quinoa seeds.</title>
        <authorList>
            <person name="Saati-Santamaria Z."/>
            <person name="Flores-Felix J.D."/>
            <person name="Igual J.M."/>
            <person name="Velazquez E."/>
            <person name="Garcia-Fraile P."/>
            <person name="Martinez-Molina E."/>
        </authorList>
    </citation>
    <scope>NUCLEOTIDE SEQUENCE</scope>
    <source>
        <strain evidence="11">SECRCQ15</strain>
    </source>
</reference>
<evidence type="ECO:0000256" key="10">
    <source>
        <dbReference type="HAMAP-Rule" id="MF_00366"/>
    </source>
</evidence>
<evidence type="ECO:0000256" key="9">
    <source>
        <dbReference type="ARBA" id="ARBA00048552"/>
    </source>
</evidence>
<dbReference type="Proteomes" id="UP001431131">
    <property type="component" value="Unassembled WGS sequence"/>
</dbReference>
<comment type="subunit">
    <text evidence="10">The RNAP catalytic core consists of 2 alpha, 1 beta, 1 beta' and 1 omega subunit. When a sigma factor is associated with the core the holoenzyme is formed, which can initiate transcription.</text>
</comment>
<gene>
    <name evidence="10 11" type="primary">rpoZ</name>
    <name evidence="11" type="ORF">MJG50_00745</name>
</gene>
<sequence>MLYPSIDSLLGILDSKYTLVTVAAKRARVMQQKNDGKVEKPHSYKCVGKALEEINAGLLHFTTDKNVEVDTKPTTTAAE</sequence>
<dbReference type="GO" id="GO:0006351">
    <property type="term" value="P:DNA-templated transcription"/>
    <property type="evidence" value="ECO:0007669"/>
    <property type="project" value="UniProtKB-UniRule"/>
</dbReference>
<dbReference type="AlphaFoldDB" id="A0AAW5DT43"/>
<evidence type="ECO:0000256" key="3">
    <source>
        <dbReference type="ARBA" id="ARBA00013725"/>
    </source>
</evidence>
<dbReference type="HAMAP" id="MF_00366">
    <property type="entry name" value="RNApol_bact_RpoZ"/>
    <property type="match status" value="1"/>
</dbReference>
<dbReference type="NCBIfam" id="TIGR00690">
    <property type="entry name" value="rpoZ"/>
    <property type="match status" value="1"/>
</dbReference>
<evidence type="ECO:0000256" key="1">
    <source>
        <dbReference type="ARBA" id="ARBA00006711"/>
    </source>
</evidence>
<dbReference type="GO" id="GO:0003677">
    <property type="term" value="F:DNA binding"/>
    <property type="evidence" value="ECO:0007669"/>
    <property type="project" value="UniProtKB-UniRule"/>
</dbReference>
<keyword evidence="4 10" id="KW-0240">DNA-directed RNA polymerase</keyword>
<accession>A0AAW5DT43</accession>
<organism evidence="11 12">
    <name type="scientific">Fredinandcohnia quinoae</name>
    <dbReference type="NCBI Taxonomy" id="2918902"/>
    <lineage>
        <taxon>Bacteria</taxon>
        <taxon>Bacillati</taxon>
        <taxon>Bacillota</taxon>
        <taxon>Bacilli</taxon>
        <taxon>Bacillales</taxon>
        <taxon>Bacillaceae</taxon>
        <taxon>Fredinandcohnia</taxon>
    </lineage>
</organism>
<keyword evidence="12" id="KW-1185">Reference proteome</keyword>
<dbReference type="Gene3D" id="3.90.940.10">
    <property type="match status" value="1"/>
</dbReference>
<dbReference type="InterPro" id="IPR036161">
    <property type="entry name" value="RPB6/omega-like_sf"/>
</dbReference>
<dbReference type="GO" id="GO:0003899">
    <property type="term" value="F:DNA-directed RNA polymerase activity"/>
    <property type="evidence" value="ECO:0007669"/>
    <property type="project" value="UniProtKB-UniRule"/>
</dbReference>
<comment type="caution">
    <text evidence="11">The sequence shown here is derived from an EMBL/GenBank/DDBJ whole genome shotgun (WGS) entry which is preliminary data.</text>
</comment>
<proteinExistence type="inferred from homology"/>
<dbReference type="InterPro" id="IPR003716">
    <property type="entry name" value="DNA-dir_RNA_pol_omega"/>
</dbReference>
<keyword evidence="5 10" id="KW-0808">Transferase</keyword>
<comment type="function">
    <text evidence="10">Promotes RNA polymerase assembly. Latches the N- and C-terminal regions of the beta' subunit thereby facilitating its interaction with the beta and alpha subunits.</text>
</comment>
<dbReference type="EMBL" id="JAKTTI010000001">
    <property type="protein sequence ID" value="MCH1623837.1"/>
    <property type="molecule type" value="Genomic_DNA"/>
</dbReference>
<dbReference type="SMART" id="SM01409">
    <property type="entry name" value="RNA_pol_Rpb6"/>
    <property type="match status" value="1"/>
</dbReference>
<dbReference type="EC" id="2.7.7.6" evidence="2 10"/>
<dbReference type="PANTHER" id="PTHR34476">
    <property type="entry name" value="DNA-DIRECTED RNA POLYMERASE SUBUNIT OMEGA"/>
    <property type="match status" value="1"/>
</dbReference>
<evidence type="ECO:0000256" key="6">
    <source>
        <dbReference type="ARBA" id="ARBA00022695"/>
    </source>
</evidence>
<protein>
    <recommendedName>
        <fullName evidence="3 10">DNA-directed RNA polymerase subunit omega</fullName>
        <shortName evidence="10">RNAP omega subunit</shortName>
        <ecNumber evidence="2 10">2.7.7.6</ecNumber>
    </recommendedName>
    <alternativeName>
        <fullName evidence="10">RNA polymerase omega subunit</fullName>
    </alternativeName>
    <alternativeName>
        <fullName evidence="8 10">Transcriptase subunit omega</fullName>
    </alternativeName>
</protein>
<evidence type="ECO:0000256" key="5">
    <source>
        <dbReference type="ARBA" id="ARBA00022679"/>
    </source>
</evidence>
<evidence type="ECO:0000313" key="11">
    <source>
        <dbReference type="EMBL" id="MCH1623837.1"/>
    </source>
</evidence>
<evidence type="ECO:0000256" key="8">
    <source>
        <dbReference type="ARBA" id="ARBA00029924"/>
    </source>
</evidence>
<dbReference type="RefSeq" id="WP_240251879.1">
    <property type="nucleotide sequence ID" value="NZ_JAKTTI010000001.1"/>
</dbReference>
<keyword evidence="7 10" id="KW-0804">Transcription</keyword>
<evidence type="ECO:0000256" key="2">
    <source>
        <dbReference type="ARBA" id="ARBA00012418"/>
    </source>
</evidence>
<comment type="similarity">
    <text evidence="1 10">Belongs to the RNA polymerase subunit omega family.</text>
</comment>
<comment type="catalytic activity">
    <reaction evidence="9 10">
        <text>RNA(n) + a ribonucleoside 5'-triphosphate = RNA(n+1) + diphosphate</text>
        <dbReference type="Rhea" id="RHEA:21248"/>
        <dbReference type="Rhea" id="RHEA-COMP:14527"/>
        <dbReference type="Rhea" id="RHEA-COMP:17342"/>
        <dbReference type="ChEBI" id="CHEBI:33019"/>
        <dbReference type="ChEBI" id="CHEBI:61557"/>
        <dbReference type="ChEBI" id="CHEBI:140395"/>
        <dbReference type="EC" id="2.7.7.6"/>
    </reaction>
</comment>
<dbReference type="InterPro" id="IPR006110">
    <property type="entry name" value="Pol_omega/Rpo6/RPB6"/>
</dbReference>
<dbReference type="SUPFAM" id="SSF63562">
    <property type="entry name" value="RPB6/omega subunit-like"/>
    <property type="match status" value="1"/>
</dbReference>
<dbReference type="GO" id="GO:0000428">
    <property type="term" value="C:DNA-directed RNA polymerase complex"/>
    <property type="evidence" value="ECO:0007669"/>
    <property type="project" value="UniProtKB-KW"/>
</dbReference>
<evidence type="ECO:0000256" key="7">
    <source>
        <dbReference type="ARBA" id="ARBA00023163"/>
    </source>
</evidence>
<evidence type="ECO:0000313" key="12">
    <source>
        <dbReference type="Proteomes" id="UP001431131"/>
    </source>
</evidence>
<dbReference type="PANTHER" id="PTHR34476:SF1">
    <property type="entry name" value="DNA-DIRECTED RNA POLYMERASE SUBUNIT OMEGA"/>
    <property type="match status" value="1"/>
</dbReference>
<keyword evidence="6 10" id="KW-0548">Nucleotidyltransferase</keyword>
<evidence type="ECO:0000256" key="4">
    <source>
        <dbReference type="ARBA" id="ARBA00022478"/>
    </source>
</evidence>